<dbReference type="Pfam" id="PF01380">
    <property type="entry name" value="SIS"/>
    <property type="match status" value="1"/>
</dbReference>
<comment type="function">
    <text evidence="1">Catalyzes the conversion of a range of fructosamine 6-phosphates to glucose 6-phosphate and a free amino acid.</text>
</comment>
<dbReference type="PROSITE" id="PS51464">
    <property type="entry name" value="SIS"/>
    <property type="match status" value="1"/>
</dbReference>
<protein>
    <recommendedName>
        <fullName evidence="1">Fructosamine deglycase</fullName>
        <ecNumber evidence="1">3.5.-.-</ecNumber>
    </recommendedName>
</protein>
<organism evidence="3 4">
    <name type="scientific">Paenibacillus konkukensis</name>
    <dbReference type="NCBI Taxonomy" id="2020716"/>
    <lineage>
        <taxon>Bacteria</taxon>
        <taxon>Bacillati</taxon>
        <taxon>Bacillota</taxon>
        <taxon>Bacilli</taxon>
        <taxon>Bacillales</taxon>
        <taxon>Paenibacillaceae</taxon>
        <taxon>Paenibacillus</taxon>
    </lineage>
</organism>
<dbReference type="InterPro" id="IPR001347">
    <property type="entry name" value="SIS_dom"/>
</dbReference>
<comment type="subunit">
    <text evidence="1">Homooctamer.</text>
</comment>
<dbReference type="PIRSF" id="PIRSF009290">
    <property type="entry name" value="FrlB"/>
    <property type="match status" value="1"/>
</dbReference>
<dbReference type="Gene3D" id="3.40.50.10490">
    <property type="entry name" value="Glucose-6-phosphate isomerase like protein, domain 1"/>
    <property type="match status" value="1"/>
</dbReference>
<dbReference type="InterPro" id="IPR024713">
    <property type="entry name" value="Fructosamine_deglycase_FrlB"/>
</dbReference>
<keyword evidence="4" id="KW-1185">Reference proteome</keyword>
<dbReference type="Gene3D" id="3.40.50.12570">
    <property type="match status" value="1"/>
</dbReference>
<evidence type="ECO:0000313" key="3">
    <source>
        <dbReference type="EMBL" id="UQZ81198.1"/>
    </source>
</evidence>
<dbReference type="EMBL" id="CP027059">
    <property type="protein sequence ID" value="UQZ81198.1"/>
    <property type="molecule type" value="Genomic_DNA"/>
</dbReference>
<sequence>MNQEHAHQLQVGIEAVKSREISNFYFVACGGSMATLTPAQYILDREIEIPSAVYSSNEFILRAPKALGPTSVVISCSHSGTTPETVQATEFARSKGALTISLTHLADSPLWNAAEYKLHYDWGTDARAEDNNYGILYRLIFGILDALQPHEKYARAIASVETGLHDAFERNKAMTLEAAKAFGSQFKREPLIYTMASGINYSHAYSFAICLLQEMQWIHSSAIHAGEYFHGPFEITDYDVPFIIIKGIGETRSMDDRAHDFCRKYSDKIVLIDAETFDMEGISADVRNYFANLIAGVVLRQYAQYLSEFRGHPLSVRRYMWKMEY</sequence>
<dbReference type="InterPro" id="IPR035488">
    <property type="entry name" value="FrlB_SIS"/>
</dbReference>
<evidence type="ECO:0000313" key="4">
    <source>
        <dbReference type="Proteomes" id="UP001057134"/>
    </source>
</evidence>
<dbReference type="Gene3D" id="1.10.10.2240">
    <property type="match status" value="1"/>
</dbReference>
<dbReference type="InterPro" id="IPR046348">
    <property type="entry name" value="SIS_dom_sf"/>
</dbReference>
<dbReference type="PANTHER" id="PTHR10937">
    <property type="entry name" value="GLUCOSAMINE--FRUCTOSE-6-PHOSPHATE AMINOTRANSFERASE, ISOMERIZING"/>
    <property type="match status" value="1"/>
</dbReference>
<dbReference type="PANTHER" id="PTHR10937:SF14">
    <property type="entry name" value="FRUCTOSELYSINE 6-PHOSPHATE DEGLYCASE"/>
    <property type="match status" value="1"/>
</dbReference>
<dbReference type="CDD" id="cd05009">
    <property type="entry name" value="SIS_GlmS_GlmD_2"/>
    <property type="match status" value="1"/>
</dbReference>
<gene>
    <name evidence="3" type="primary">frlB_1</name>
    <name evidence="3" type="ORF">SK3146_00354</name>
</gene>
<dbReference type="GO" id="GO:0016787">
    <property type="term" value="F:hydrolase activity"/>
    <property type="evidence" value="ECO:0007669"/>
    <property type="project" value="UniProtKB-KW"/>
</dbReference>
<keyword evidence="1" id="KW-0119">Carbohydrate metabolism</keyword>
<name>A0ABY4RFR3_9BACL</name>
<keyword evidence="1 3" id="KW-0378">Hydrolase</keyword>
<accession>A0ABY4RFR3</accession>
<dbReference type="InterPro" id="IPR035490">
    <property type="entry name" value="GlmS/FrlB_SIS"/>
</dbReference>
<dbReference type="EC" id="3.5.-.-" evidence="1"/>
<evidence type="ECO:0000259" key="2">
    <source>
        <dbReference type="PROSITE" id="PS51464"/>
    </source>
</evidence>
<feature type="domain" description="SIS" evidence="2">
    <location>
        <begin position="12"/>
        <end position="149"/>
    </location>
</feature>
<reference evidence="3" key="1">
    <citation type="submission" date="2018-02" db="EMBL/GenBank/DDBJ databases">
        <authorList>
            <person name="Kim S.-K."/>
            <person name="Jung H.-I."/>
            <person name="Lee S.-W."/>
        </authorList>
    </citation>
    <scope>NUCLEOTIDE SEQUENCE</scope>
    <source>
        <strain evidence="3">SK3146</strain>
    </source>
</reference>
<dbReference type="CDD" id="cd05710">
    <property type="entry name" value="SIS_1"/>
    <property type="match status" value="1"/>
</dbReference>
<evidence type="ECO:0000256" key="1">
    <source>
        <dbReference type="PIRNR" id="PIRNR009290"/>
    </source>
</evidence>
<dbReference type="SUPFAM" id="SSF53697">
    <property type="entry name" value="SIS domain"/>
    <property type="match status" value="1"/>
</dbReference>
<dbReference type="Proteomes" id="UP001057134">
    <property type="component" value="Chromosome"/>
</dbReference>
<dbReference type="RefSeq" id="WP_249863447.1">
    <property type="nucleotide sequence ID" value="NZ_CP027059.1"/>
</dbReference>
<reference evidence="3" key="2">
    <citation type="journal article" date="2021" name="J Anim Sci Technol">
        <title>Complete genome sequence of Paenibacillus konkukensis sp. nov. SK3146 as a potential probiotic strain.</title>
        <authorList>
            <person name="Jung H.I."/>
            <person name="Park S."/>
            <person name="Niu K.M."/>
            <person name="Lee S.W."/>
            <person name="Kothari D."/>
            <person name="Yi K.J."/>
            <person name="Kim S.K."/>
        </authorList>
    </citation>
    <scope>NUCLEOTIDE SEQUENCE</scope>
    <source>
        <strain evidence="3">SK3146</strain>
    </source>
</reference>
<proteinExistence type="predicted"/>